<dbReference type="Proteomes" id="UP000790709">
    <property type="component" value="Unassembled WGS sequence"/>
</dbReference>
<evidence type="ECO:0000313" key="2">
    <source>
        <dbReference type="Proteomes" id="UP000790709"/>
    </source>
</evidence>
<proteinExistence type="predicted"/>
<evidence type="ECO:0000313" key="1">
    <source>
        <dbReference type="EMBL" id="KAH7917269.1"/>
    </source>
</evidence>
<accession>A0ACB8AWC7</accession>
<dbReference type="EMBL" id="MU267152">
    <property type="protein sequence ID" value="KAH7917269.1"/>
    <property type="molecule type" value="Genomic_DNA"/>
</dbReference>
<sequence>MPMDIWSELGIEPDTIPNNVGGIQFDLSMFDGTYEDFVARTGINTRAIEEVNQALFVPSQTHQATAPQPPTAPDSLRTTATTENSLCNSSTDPNSPHTVVPGTLSHCSTRQSQQVTTDDDNFFSKLAATEKRPRVSSVDSLDKPLVAKRPKKENILPPAAKDVKPKVEEADAGSTWSVEDTTILINALFSVENESMYTCYRNNAKVAFKKLAERQPFSTHRSVKSIETKFQRLRQDYLSIVQFEGWTGNGGGDPDIDNKTLDANIKAAGKAGRQVGALSAAKYRLWMDEKRGNWFKTLDYRFSEHPGLHRAIEHRSGSISDIDDESDHDSDIEFVSQPPPKTLTPPVGKTQRSSSSSSSARQGGVPIPLHKGRARTGLGSEVTEFFSSSAEYLKGQLQGEKARMQLLEQKAAQEREEGKVAHAQEVLRNPGATEKVRAAAEKFLENYFNSEF</sequence>
<organism evidence="1 2">
    <name type="scientific">Leucogyrophana mollusca</name>
    <dbReference type="NCBI Taxonomy" id="85980"/>
    <lineage>
        <taxon>Eukaryota</taxon>
        <taxon>Fungi</taxon>
        <taxon>Dikarya</taxon>
        <taxon>Basidiomycota</taxon>
        <taxon>Agaricomycotina</taxon>
        <taxon>Agaricomycetes</taxon>
        <taxon>Agaricomycetidae</taxon>
        <taxon>Boletales</taxon>
        <taxon>Boletales incertae sedis</taxon>
        <taxon>Leucogyrophana</taxon>
    </lineage>
</organism>
<reference evidence="1" key="1">
    <citation type="journal article" date="2021" name="New Phytol.">
        <title>Evolutionary innovations through gain and loss of genes in the ectomycorrhizal Boletales.</title>
        <authorList>
            <person name="Wu G."/>
            <person name="Miyauchi S."/>
            <person name="Morin E."/>
            <person name="Kuo A."/>
            <person name="Drula E."/>
            <person name="Varga T."/>
            <person name="Kohler A."/>
            <person name="Feng B."/>
            <person name="Cao Y."/>
            <person name="Lipzen A."/>
            <person name="Daum C."/>
            <person name="Hundley H."/>
            <person name="Pangilinan J."/>
            <person name="Johnson J."/>
            <person name="Barry K."/>
            <person name="LaButti K."/>
            <person name="Ng V."/>
            <person name="Ahrendt S."/>
            <person name="Min B."/>
            <person name="Choi I.G."/>
            <person name="Park H."/>
            <person name="Plett J.M."/>
            <person name="Magnuson J."/>
            <person name="Spatafora J.W."/>
            <person name="Nagy L.G."/>
            <person name="Henrissat B."/>
            <person name="Grigoriev I.V."/>
            <person name="Yang Z.L."/>
            <person name="Xu J."/>
            <person name="Martin F.M."/>
        </authorList>
    </citation>
    <scope>NUCLEOTIDE SEQUENCE</scope>
    <source>
        <strain evidence="1">KUC20120723A-06</strain>
    </source>
</reference>
<keyword evidence="2" id="KW-1185">Reference proteome</keyword>
<comment type="caution">
    <text evidence="1">The sequence shown here is derived from an EMBL/GenBank/DDBJ whole genome shotgun (WGS) entry which is preliminary data.</text>
</comment>
<name>A0ACB8AWC7_9AGAM</name>
<gene>
    <name evidence="1" type="ORF">BV22DRAFT_1200324</name>
</gene>
<protein>
    <submittedName>
        <fullName evidence="1">Uncharacterized protein</fullName>
    </submittedName>
</protein>